<protein>
    <submittedName>
        <fullName evidence="1">Uncharacterized protein</fullName>
    </submittedName>
</protein>
<name>A0A0C2D5K9_9BACT</name>
<evidence type="ECO:0000313" key="2">
    <source>
        <dbReference type="Proteomes" id="UP000031599"/>
    </source>
</evidence>
<dbReference type="EMBL" id="JMCC02000030">
    <property type="protein sequence ID" value="KIG16980.1"/>
    <property type="molecule type" value="Genomic_DNA"/>
</dbReference>
<organism evidence="1 2">
    <name type="scientific">Enhygromyxa salina</name>
    <dbReference type="NCBI Taxonomy" id="215803"/>
    <lineage>
        <taxon>Bacteria</taxon>
        <taxon>Pseudomonadati</taxon>
        <taxon>Myxococcota</taxon>
        <taxon>Polyangia</taxon>
        <taxon>Nannocystales</taxon>
        <taxon>Nannocystaceae</taxon>
        <taxon>Enhygromyxa</taxon>
    </lineage>
</organism>
<dbReference type="Proteomes" id="UP000031599">
    <property type="component" value="Unassembled WGS sequence"/>
</dbReference>
<reference evidence="1 2" key="1">
    <citation type="submission" date="2014-12" db="EMBL/GenBank/DDBJ databases">
        <title>Genome assembly of Enhygromyxa salina DSM 15201.</title>
        <authorList>
            <person name="Sharma G."/>
            <person name="Subramanian S."/>
        </authorList>
    </citation>
    <scope>NUCLEOTIDE SEQUENCE [LARGE SCALE GENOMIC DNA]</scope>
    <source>
        <strain evidence="1 2">DSM 15201</strain>
    </source>
</reference>
<comment type="caution">
    <text evidence="1">The sequence shown here is derived from an EMBL/GenBank/DDBJ whole genome shotgun (WGS) entry which is preliminary data.</text>
</comment>
<accession>A0A0C2D5K9</accession>
<proteinExistence type="predicted"/>
<gene>
    <name evidence="1" type="ORF">DB30_03964</name>
</gene>
<sequence>MCASRYSDQRISSPDHRLDVLYARLSVSEFLLEGSVSDIERTSTAR</sequence>
<evidence type="ECO:0000313" key="1">
    <source>
        <dbReference type="EMBL" id="KIG16980.1"/>
    </source>
</evidence>
<dbReference type="AlphaFoldDB" id="A0A0C2D5K9"/>